<dbReference type="InterPro" id="IPR009057">
    <property type="entry name" value="Homeodomain-like_sf"/>
</dbReference>
<evidence type="ECO:0000256" key="7">
    <source>
        <dbReference type="ARBA" id="ARBA00023155"/>
    </source>
</evidence>
<dbReference type="PANTHER" id="PTHR46799:SF1">
    <property type="entry name" value="HOMEOBOX PROTEIN UNC-4 HOMOLOG"/>
    <property type="match status" value="1"/>
</dbReference>
<dbReference type="GO" id="GO:0007399">
    <property type="term" value="P:nervous system development"/>
    <property type="evidence" value="ECO:0007669"/>
    <property type="project" value="UniProtKB-KW"/>
</dbReference>
<protein>
    <recommendedName>
        <fullName evidence="14">Homeobox domain-containing protein</fullName>
    </recommendedName>
</protein>
<dbReference type="Proteomes" id="UP000678393">
    <property type="component" value="Unassembled WGS sequence"/>
</dbReference>
<dbReference type="InterPro" id="IPR017970">
    <property type="entry name" value="Homeobox_CS"/>
</dbReference>
<evidence type="ECO:0000256" key="8">
    <source>
        <dbReference type="ARBA" id="ARBA00023163"/>
    </source>
</evidence>
<dbReference type="InterPro" id="IPR001356">
    <property type="entry name" value="HD"/>
</dbReference>
<evidence type="ECO:0000256" key="12">
    <source>
        <dbReference type="RuleBase" id="RU000682"/>
    </source>
</evidence>
<feature type="compositionally biased region" description="Basic and acidic residues" evidence="13">
    <location>
        <begin position="223"/>
        <end position="242"/>
    </location>
</feature>
<dbReference type="PROSITE" id="PS50071">
    <property type="entry name" value="HOMEOBOX_2"/>
    <property type="match status" value="1"/>
</dbReference>
<evidence type="ECO:0000256" key="4">
    <source>
        <dbReference type="ARBA" id="ARBA00022902"/>
    </source>
</evidence>
<dbReference type="CDD" id="cd00086">
    <property type="entry name" value="homeodomain"/>
    <property type="match status" value="1"/>
</dbReference>
<comment type="subcellular location">
    <subcellularLocation>
        <location evidence="1 11 12">Nucleus</location>
    </subcellularLocation>
</comment>
<reference evidence="15" key="1">
    <citation type="submission" date="2021-04" db="EMBL/GenBank/DDBJ databases">
        <authorList>
            <consortium name="Molecular Ecology Group"/>
        </authorList>
    </citation>
    <scope>NUCLEOTIDE SEQUENCE</scope>
</reference>
<evidence type="ECO:0000256" key="6">
    <source>
        <dbReference type="ARBA" id="ARBA00023125"/>
    </source>
</evidence>
<feature type="region of interest" description="Disordered" evidence="13">
    <location>
        <begin position="194"/>
        <end position="242"/>
    </location>
</feature>
<dbReference type="Gene3D" id="1.10.10.60">
    <property type="entry name" value="Homeodomain-like"/>
    <property type="match status" value="1"/>
</dbReference>
<dbReference type="EMBL" id="CAJHNH020003334">
    <property type="protein sequence ID" value="CAG5129032.1"/>
    <property type="molecule type" value="Genomic_DNA"/>
</dbReference>
<evidence type="ECO:0000313" key="16">
    <source>
        <dbReference type="Proteomes" id="UP000678393"/>
    </source>
</evidence>
<evidence type="ECO:0000256" key="10">
    <source>
        <dbReference type="ARBA" id="ARBA00038351"/>
    </source>
</evidence>
<evidence type="ECO:0000256" key="9">
    <source>
        <dbReference type="ARBA" id="ARBA00023242"/>
    </source>
</evidence>
<keyword evidence="2" id="KW-0217">Developmental protein</keyword>
<organism evidence="15 16">
    <name type="scientific">Candidula unifasciata</name>
    <dbReference type="NCBI Taxonomy" id="100452"/>
    <lineage>
        <taxon>Eukaryota</taxon>
        <taxon>Metazoa</taxon>
        <taxon>Spiralia</taxon>
        <taxon>Lophotrochozoa</taxon>
        <taxon>Mollusca</taxon>
        <taxon>Gastropoda</taxon>
        <taxon>Heterobranchia</taxon>
        <taxon>Euthyneura</taxon>
        <taxon>Panpulmonata</taxon>
        <taxon>Eupulmonata</taxon>
        <taxon>Stylommatophora</taxon>
        <taxon>Helicina</taxon>
        <taxon>Helicoidea</taxon>
        <taxon>Geomitridae</taxon>
        <taxon>Candidula</taxon>
    </lineage>
</organism>
<keyword evidence="5" id="KW-0805">Transcription regulation</keyword>
<dbReference type="GO" id="GO:1990837">
    <property type="term" value="F:sequence-specific double-stranded DNA binding"/>
    <property type="evidence" value="ECO:0007669"/>
    <property type="project" value="TreeGrafter"/>
</dbReference>
<evidence type="ECO:0000256" key="5">
    <source>
        <dbReference type="ARBA" id="ARBA00023015"/>
    </source>
</evidence>
<keyword evidence="3" id="KW-0221">Differentiation</keyword>
<evidence type="ECO:0000259" key="14">
    <source>
        <dbReference type="PROSITE" id="PS50071"/>
    </source>
</evidence>
<evidence type="ECO:0000256" key="3">
    <source>
        <dbReference type="ARBA" id="ARBA00022782"/>
    </source>
</evidence>
<proteinExistence type="inferred from homology"/>
<dbReference type="GO" id="GO:0030154">
    <property type="term" value="P:cell differentiation"/>
    <property type="evidence" value="ECO:0007669"/>
    <property type="project" value="UniProtKB-KW"/>
</dbReference>
<comment type="similarity">
    <text evidence="10">Belongs to the paired homeobox family. Unc-4 subfamily.</text>
</comment>
<feature type="DNA-binding region" description="Homeobox" evidence="11">
    <location>
        <begin position="138"/>
        <end position="197"/>
    </location>
</feature>
<sequence length="521" mass="58360">MSLEDMRLLAAAYPGAFAAVSSLTAINYHHGYSLPLPFVYPSPANQLSALDCSVRHHRHILQEESPMRPAVSPSVIRSSATPGTGKIKAFQGVRKTLKRSPTASAIHAYSFLDATKDDKFSEAANSSDDGKETSCSKRRRTRTNFTGWQLEELEKAFYDSHYPDVFMREALALKLDLMESRVQVWFQNRRAKWRKKENTRKGPGRPAHNAHPQTCSGDPMGEEEIRRREQERLEKKRKKQDERLRKLSIRRKILNDSEVISATDEDGGRAQFRFHDHHFLSPVSSISGNDVSTDSLSGSLSDFPENVDQNMLHSNHSVSTVPTCNTTDSIRDTSSNAKLSGLCSFTIEKLLEAPKVPRGRRPNSKYPLVQACKSMGALGLSLLPCFPVTQPMGFLVQQLVHDDSSPSLPECDSSEKSLPNVDRNSNNIDFPALKLSLLDTSENNGHNSSEHSPFPVKLNHKYATISFTGTTHSNITYGDSSQRSSKTFHERNESYNTSEHVLNLSIFNNKNCMENIKYSDT</sequence>
<evidence type="ECO:0000256" key="13">
    <source>
        <dbReference type="SAM" id="MobiDB-lite"/>
    </source>
</evidence>
<keyword evidence="6 11" id="KW-0238">DNA-binding</keyword>
<dbReference type="GO" id="GO:0000981">
    <property type="term" value="F:DNA-binding transcription factor activity, RNA polymerase II-specific"/>
    <property type="evidence" value="ECO:0007669"/>
    <property type="project" value="InterPro"/>
</dbReference>
<evidence type="ECO:0000256" key="2">
    <source>
        <dbReference type="ARBA" id="ARBA00022473"/>
    </source>
</evidence>
<accession>A0A8S3ZP23</accession>
<comment type="caution">
    <text evidence="15">The sequence shown here is derived from an EMBL/GenBank/DDBJ whole genome shotgun (WGS) entry which is preliminary data.</text>
</comment>
<keyword evidence="9 11" id="KW-0539">Nucleus</keyword>
<keyword evidence="8" id="KW-0804">Transcription</keyword>
<dbReference type="SUPFAM" id="SSF46689">
    <property type="entry name" value="Homeodomain-like"/>
    <property type="match status" value="1"/>
</dbReference>
<dbReference type="PANTHER" id="PTHR46799">
    <property type="entry name" value="HOMEOBOX PROTEIN UNC-4 HOMOLOG"/>
    <property type="match status" value="1"/>
</dbReference>
<evidence type="ECO:0000256" key="1">
    <source>
        <dbReference type="ARBA" id="ARBA00004123"/>
    </source>
</evidence>
<dbReference type="GO" id="GO:0005634">
    <property type="term" value="C:nucleus"/>
    <property type="evidence" value="ECO:0007669"/>
    <property type="project" value="UniProtKB-SubCell"/>
</dbReference>
<evidence type="ECO:0000256" key="11">
    <source>
        <dbReference type="PROSITE-ProRule" id="PRU00108"/>
    </source>
</evidence>
<dbReference type="FunFam" id="1.10.10.60:FF:000057">
    <property type="entry name" value="Short stature homeobox 2"/>
    <property type="match status" value="1"/>
</dbReference>
<dbReference type="Pfam" id="PF00046">
    <property type="entry name" value="Homeodomain"/>
    <property type="match status" value="1"/>
</dbReference>
<dbReference type="AlphaFoldDB" id="A0A8S3ZP23"/>
<keyword evidence="16" id="KW-1185">Reference proteome</keyword>
<dbReference type="PROSITE" id="PS00027">
    <property type="entry name" value="HOMEOBOX_1"/>
    <property type="match status" value="1"/>
</dbReference>
<dbReference type="SMART" id="SM00389">
    <property type="entry name" value="HOX"/>
    <property type="match status" value="1"/>
</dbReference>
<dbReference type="OrthoDB" id="6159439at2759"/>
<name>A0A8S3ZP23_9EUPU</name>
<gene>
    <name evidence="15" type="ORF">CUNI_LOCUS14590</name>
</gene>
<keyword evidence="7 11" id="KW-0371">Homeobox</keyword>
<feature type="domain" description="Homeobox" evidence="14">
    <location>
        <begin position="136"/>
        <end position="196"/>
    </location>
</feature>
<evidence type="ECO:0000313" key="15">
    <source>
        <dbReference type="EMBL" id="CAG5129032.1"/>
    </source>
</evidence>
<keyword evidence="4" id="KW-0524">Neurogenesis</keyword>